<evidence type="ECO:0000313" key="2">
    <source>
        <dbReference type="Proteomes" id="UP001175261"/>
    </source>
</evidence>
<organism evidence="1 2">
    <name type="scientific">Sarocladium strictum</name>
    <name type="common">Black bundle disease fungus</name>
    <name type="synonym">Acremonium strictum</name>
    <dbReference type="NCBI Taxonomy" id="5046"/>
    <lineage>
        <taxon>Eukaryota</taxon>
        <taxon>Fungi</taxon>
        <taxon>Dikarya</taxon>
        <taxon>Ascomycota</taxon>
        <taxon>Pezizomycotina</taxon>
        <taxon>Sordariomycetes</taxon>
        <taxon>Hypocreomycetidae</taxon>
        <taxon>Hypocreales</taxon>
        <taxon>Sarocladiaceae</taxon>
        <taxon>Sarocladium</taxon>
    </lineage>
</organism>
<accession>A0AA39GT92</accession>
<dbReference type="Proteomes" id="UP001175261">
    <property type="component" value="Unassembled WGS sequence"/>
</dbReference>
<evidence type="ECO:0000313" key="1">
    <source>
        <dbReference type="EMBL" id="KAK0391677.1"/>
    </source>
</evidence>
<name>A0AA39GT92_SARSR</name>
<protein>
    <submittedName>
        <fullName evidence="1">Uncharacterized protein</fullName>
    </submittedName>
</protein>
<proteinExistence type="predicted"/>
<dbReference type="AlphaFoldDB" id="A0AA39GT92"/>
<reference evidence="1" key="1">
    <citation type="submission" date="2022-10" db="EMBL/GenBank/DDBJ databases">
        <title>Determination and structural analysis of whole genome sequence of Sarocladium strictum F4-1.</title>
        <authorList>
            <person name="Hu L."/>
            <person name="Jiang Y."/>
        </authorList>
    </citation>
    <scope>NUCLEOTIDE SEQUENCE</scope>
    <source>
        <strain evidence="1">F4-1</strain>
    </source>
</reference>
<gene>
    <name evidence="1" type="ORF">NLU13_1176</name>
</gene>
<dbReference type="EMBL" id="JAPDFR010000001">
    <property type="protein sequence ID" value="KAK0391677.1"/>
    <property type="molecule type" value="Genomic_DNA"/>
</dbReference>
<comment type="caution">
    <text evidence="1">The sequence shown here is derived from an EMBL/GenBank/DDBJ whole genome shotgun (WGS) entry which is preliminary data.</text>
</comment>
<sequence>MERDLLVAENRSREGRSLWRVSQPGPSGSEVWQPLTEHDRLIGLQIANAPSAAVPSTSDLTYEVDHVYTRQEAKAKCEAMLGEMAAREDGIWEAAFVETVLSTITDHDLQVLSQADCATLYSWAHRYIRIEALKGEAHRYIRIEAPKWEVLDASGFLEKAENGDSKSQPAEVKWTEQATVALPPTFDNDPLTPVLL</sequence>
<keyword evidence="2" id="KW-1185">Reference proteome</keyword>